<proteinExistence type="predicted"/>
<accession>A0A7C1CEE1</accession>
<reference evidence="2" key="1">
    <citation type="journal article" date="2020" name="mSystems">
        <title>Genome- and Community-Level Interaction Insights into Carbon Utilization and Element Cycling Functions of Hydrothermarchaeota in Hydrothermal Sediment.</title>
        <authorList>
            <person name="Zhou Z."/>
            <person name="Liu Y."/>
            <person name="Xu W."/>
            <person name="Pan J."/>
            <person name="Luo Z.H."/>
            <person name="Li M."/>
        </authorList>
    </citation>
    <scope>NUCLEOTIDE SEQUENCE [LARGE SCALE GENOMIC DNA]</scope>
    <source>
        <strain evidence="2">SpSt-116</strain>
    </source>
</reference>
<dbReference type="EMBL" id="DSAY01000196">
    <property type="protein sequence ID" value="HDP16137.1"/>
    <property type="molecule type" value="Genomic_DNA"/>
</dbReference>
<protein>
    <submittedName>
        <fullName evidence="2">PIN domain-containing protein</fullName>
    </submittedName>
</protein>
<feature type="domain" description="PIN" evidence="1">
    <location>
        <begin position="7"/>
        <end position="140"/>
    </location>
</feature>
<sequence length="151" mass="17087">MKGNVAYLDSSAIVKRYVKEVGGDYVRQLYLGAYAGEVRLVFSVWNVGEVLGVLDKARRRNMLDNHAYITARRRFLSETRRMAKLGILALVPLSKNILVATWKYIEEYHIYQADAVQLVSAKRVACEEFVTGDKELHEVALSEGLKSTYLG</sequence>
<evidence type="ECO:0000259" key="1">
    <source>
        <dbReference type="Pfam" id="PF01850"/>
    </source>
</evidence>
<dbReference type="Gene3D" id="3.40.50.1010">
    <property type="entry name" value="5'-nuclease"/>
    <property type="match status" value="1"/>
</dbReference>
<dbReference type="InterPro" id="IPR029060">
    <property type="entry name" value="PIN-like_dom_sf"/>
</dbReference>
<comment type="caution">
    <text evidence="2">The sequence shown here is derived from an EMBL/GenBank/DDBJ whole genome shotgun (WGS) entry which is preliminary data.</text>
</comment>
<gene>
    <name evidence="2" type="ORF">ENN26_10255</name>
</gene>
<evidence type="ECO:0000313" key="2">
    <source>
        <dbReference type="EMBL" id="HDP16137.1"/>
    </source>
</evidence>
<organism evidence="2">
    <name type="scientific">Thermofilum adornatum</name>
    <dbReference type="NCBI Taxonomy" id="1365176"/>
    <lineage>
        <taxon>Archaea</taxon>
        <taxon>Thermoproteota</taxon>
        <taxon>Thermoprotei</taxon>
        <taxon>Thermofilales</taxon>
        <taxon>Thermofilaceae</taxon>
        <taxon>Thermofilum</taxon>
    </lineage>
</organism>
<dbReference type="CDD" id="cd09874">
    <property type="entry name" value="PIN_MT3492-like"/>
    <property type="match status" value="1"/>
</dbReference>
<name>A0A7C1CEE1_9CREN</name>
<dbReference type="Pfam" id="PF01850">
    <property type="entry name" value="PIN"/>
    <property type="match status" value="1"/>
</dbReference>
<dbReference type="InterPro" id="IPR002716">
    <property type="entry name" value="PIN_dom"/>
</dbReference>
<dbReference type="SUPFAM" id="SSF88723">
    <property type="entry name" value="PIN domain-like"/>
    <property type="match status" value="1"/>
</dbReference>
<dbReference type="AlphaFoldDB" id="A0A7C1CEE1"/>